<gene>
    <name evidence="2" type="ORF">BQ2448_6839</name>
</gene>
<feature type="compositionally biased region" description="Low complexity" evidence="1">
    <location>
        <begin position="53"/>
        <end position="99"/>
    </location>
</feature>
<dbReference type="AlphaFoldDB" id="A0A238FMA4"/>
<evidence type="ECO:0000313" key="3">
    <source>
        <dbReference type="Proteomes" id="UP000198372"/>
    </source>
</evidence>
<name>A0A238FMA4_9BASI</name>
<proteinExistence type="predicted"/>
<dbReference type="Proteomes" id="UP000198372">
    <property type="component" value="Unassembled WGS sequence"/>
</dbReference>
<organism evidence="2 3">
    <name type="scientific">Microbotryum intermedium</name>
    <dbReference type="NCBI Taxonomy" id="269621"/>
    <lineage>
        <taxon>Eukaryota</taxon>
        <taxon>Fungi</taxon>
        <taxon>Dikarya</taxon>
        <taxon>Basidiomycota</taxon>
        <taxon>Pucciniomycotina</taxon>
        <taxon>Microbotryomycetes</taxon>
        <taxon>Microbotryales</taxon>
        <taxon>Microbotryaceae</taxon>
        <taxon>Microbotryum</taxon>
    </lineage>
</organism>
<keyword evidence="3" id="KW-1185">Reference proteome</keyword>
<sequence length="294" mass="31383">MFKHTLQPPVISLFSSSSSHPLLLSSAASTSRSFPEDSWISLVDDSTDTFLRSPSSSPTTIGIPSPSTMKGGSTSPTAIPTPTASSSSSSSKGSISGPALHLQSPDIKSTFIRFGDAPSASVHERGVSQSSSSSSALGIEAGYVHLFLKPLGHGMGFYVDVLVMDERGNSYVIRASTFQTQPHYTPQIPTQSNTSHSSLLHLPLAFPPPSTHALTPWVLLSLPLPDLLLSLPDLGGPSPPPRYKSLQSIEVHANCRLKRIWCTEERGGGVVHEAMALRGMMTELCLFEAETMQE</sequence>
<feature type="region of interest" description="Disordered" evidence="1">
    <location>
        <begin position="51"/>
        <end position="99"/>
    </location>
</feature>
<evidence type="ECO:0000256" key="1">
    <source>
        <dbReference type="SAM" id="MobiDB-lite"/>
    </source>
</evidence>
<protein>
    <submittedName>
        <fullName evidence="2">BQ2448_6839 protein</fullName>
    </submittedName>
</protein>
<dbReference type="PANTHER" id="PTHR12458">
    <property type="entry name" value="ORF PROTEIN"/>
    <property type="match status" value="1"/>
</dbReference>
<dbReference type="STRING" id="269621.A0A238FMA4"/>
<dbReference type="EMBL" id="FMSP01000020">
    <property type="protein sequence ID" value="SCV74407.1"/>
    <property type="molecule type" value="Genomic_DNA"/>
</dbReference>
<dbReference type="InterPro" id="IPR040441">
    <property type="entry name" value="CFA20/CFAP20DC"/>
</dbReference>
<accession>A0A238FMA4</accession>
<reference evidence="3" key="1">
    <citation type="submission" date="2016-09" db="EMBL/GenBank/DDBJ databases">
        <authorList>
            <person name="Jeantristanb JTB J.-T."/>
            <person name="Ricardo R."/>
        </authorList>
    </citation>
    <scope>NUCLEOTIDE SEQUENCE [LARGE SCALE GENOMIC DNA]</scope>
</reference>
<evidence type="ECO:0000313" key="2">
    <source>
        <dbReference type="EMBL" id="SCV74407.1"/>
    </source>
</evidence>
<dbReference type="OrthoDB" id="7486196at2759"/>